<evidence type="ECO:0000256" key="1">
    <source>
        <dbReference type="SAM" id="Phobius"/>
    </source>
</evidence>
<gene>
    <name evidence="2" type="ORF">BCR42DRAFT_108636</name>
</gene>
<proteinExistence type="predicted"/>
<keyword evidence="1" id="KW-0812">Transmembrane</keyword>
<evidence type="ECO:0000313" key="3">
    <source>
        <dbReference type="Proteomes" id="UP000193560"/>
    </source>
</evidence>
<dbReference type="EMBL" id="MCGE01000024">
    <property type="protein sequence ID" value="ORZ10393.1"/>
    <property type="molecule type" value="Genomic_DNA"/>
</dbReference>
<feature type="transmembrane region" description="Helical" evidence="1">
    <location>
        <begin position="66"/>
        <end position="85"/>
    </location>
</feature>
<evidence type="ECO:0000313" key="2">
    <source>
        <dbReference type="EMBL" id="ORZ10393.1"/>
    </source>
</evidence>
<sequence length="93" mass="10619">MMISIGADNDMGADVNRIFNLFYFMPSTFSFFALPPLLHSHSSYIISNTFVYLSHSPFFVCFNYPSGLHLISPINVSFCFGVFILQYTSRLSR</sequence>
<keyword evidence="3" id="KW-1185">Reference proteome</keyword>
<dbReference type="AlphaFoldDB" id="A0A1X2I6D6"/>
<organism evidence="2 3">
    <name type="scientific">Absidia repens</name>
    <dbReference type="NCBI Taxonomy" id="90262"/>
    <lineage>
        <taxon>Eukaryota</taxon>
        <taxon>Fungi</taxon>
        <taxon>Fungi incertae sedis</taxon>
        <taxon>Mucoromycota</taxon>
        <taxon>Mucoromycotina</taxon>
        <taxon>Mucoromycetes</taxon>
        <taxon>Mucorales</taxon>
        <taxon>Cunninghamellaceae</taxon>
        <taxon>Absidia</taxon>
    </lineage>
</organism>
<keyword evidence="1" id="KW-1133">Transmembrane helix</keyword>
<reference evidence="2 3" key="1">
    <citation type="submission" date="2016-07" db="EMBL/GenBank/DDBJ databases">
        <title>Pervasive Adenine N6-methylation of Active Genes in Fungi.</title>
        <authorList>
            <consortium name="DOE Joint Genome Institute"/>
            <person name="Mondo S.J."/>
            <person name="Dannebaum R.O."/>
            <person name="Kuo R.C."/>
            <person name="Labutti K."/>
            <person name="Haridas S."/>
            <person name="Kuo A."/>
            <person name="Salamov A."/>
            <person name="Ahrendt S.R."/>
            <person name="Lipzen A."/>
            <person name="Sullivan W."/>
            <person name="Andreopoulos W.B."/>
            <person name="Clum A."/>
            <person name="Lindquist E."/>
            <person name="Daum C."/>
            <person name="Ramamoorthy G.K."/>
            <person name="Gryganskyi A."/>
            <person name="Culley D."/>
            <person name="Magnuson J.K."/>
            <person name="James T.Y."/>
            <person name="O'Malley M.A."/>
            <person name="Stajich J.E."/>
            <person name="Spatafora J.W."/>
            <person name="Visel A."/>
            <person name="Grigoriev I.V."/>
        </authorList>
    </citation>
    <scope>NUCLEOTIDE SEQUENCE [LARGE SCALE GENOMIC DNA]</scope>
    <source>
        <strain evidence="2 3">NRRL 1336</strain>
    </source>
</reference>
<feature type="transmembrane region" description="Helical" evidence="1">
    <location>
        <begin position="21"/>
        <end position="46"/>
    </location>
</feature>
<dbReference type="Proteomes" id="UP000193560">
    <property type="component" value="Unassembled WGS sequence"/>
</dbReference>
<keyword evidence="1" id="KW-0472">Membrane</keyword>
<protein>
    <submittedName>
        <fullName evidence="2">Uncharacterized protein</fullName>
    </submittedName>
</protein>
<accession>A0A1X2I6D6</accession>
<name>A0A1X2I6D6_9FUNG</name>
<comment type="caution">
    <text evidence="2">The sequence shown here is derived from an EMBL/GenBank/DDBJ whole genome shotgun (WGS) entry which is preliminary data.</text>
</comment>